<feature type="transmembrane region" description="Helical" evidence="8">
    <location>
        <begin position="182"/>
        <end position="199"/>
    </location>
</feature>
<evidence type="ECO:0000256" key="2">
    <source>
        <dbReference type="ARBA" id="ARBA00005327"/>
    </source>
</evidence>
<keyword evidence="7" id="KW-0675">Receptor</keyword>
<name>A0ABP1R1M0_9HEXA</name>
<evidence type="ECO:0000313" key="10">
    <source>
        <dbReference type="Proteomes" id="UP001642540"/>
    </source>
</evidence>
<protein>
    <submittedName>
        <fullName evidence="9">Uncharacterized protein</fullName>
    </submittedName>
</protein>
<comment type="caution">
    <text evidence="9">The sequence shown here is derived from an EMBL/GenBank/DDBJ whole genome shotgun (WGS) entry which is preliminary data.</text>
</comment>
<proteinExistence type="inferred from homology"/>
<evidence type="ECO:0000256" key="4">
    <source>
        <dbReference type="ARBA" id="ARBA00022692"/>
    </source>
</evidence>
<keyword evidence="5 8" id="KW-1133">Transmembrane helix</keyword>
<evidence type="ECO:0000256" key="3">
    <source>
        <dbReference type="ARBA" id="ARBA00022475"/>
    </source>
</evidence>
<reference evidence="9 10" key="1">
    <citation type="submission" date="2024-08" db="EMBL/GenBank/DDBJ databases">
        <authorList>
            <person name="Cucini C."/>
            <person name="Frati F."/>
        </authorList>
    </citation>
    <scope>NUCLEOTIDE SEQUENCE [LARGE SCALE GENOMIC DNA]</scope>
</reference>
<feature type="transmembrane region" description="Helical" evidence="8">
    <location>
        <begin position="220"/>
        <end position="245"/>
    </location>
</feature>
<dbReference type="PANTHER" id="PTHR21421:SF29">
    <property type="entry name" value="GUSTATORY RECEPTOR 5A FOR TREHALOSE-RELATED"/>
    <property type="match status" value="1"/>
</dbReference>
<accession>A0ABP1R1M0</accession>
<evidence type="ECO:0000256" key="1">
    <source>
        <dbReference type="ARBA" id="ARBA00004651"/>
    </source>
</evidence>
<keyword evidence="3" id="KW-1003">Cell membrane</keyword>
<comment type="subcellular location">
    <subcellularLocation>
        <location evidence="1">Cell membrane</location>
        <topology evidence="1">Multi-pass membrane protein</topology>
    </subcellularLocation>
</comment>
<gene>
    <name evidence="9" type="ORF">ODALV1_LOCUS17479</name>
</gene>
<evidence type="ECO:0000256" key="8">
    <source>
        <dbReference type="SAM" id="Phobius"/>
    </source>
</evidence>
<comment type="similarity">
    <text evidence="2">Belongs to the insect chemoreceptor superfamily. Gustatory receptor (GR) family. Gr5a subfamily.</text>
</comment>
<evidence type="ECO:0000256" key="7">
    <source>
        <dbReference type="ARBA" id="ARBA00023170"/>
    </source>
</evidence>
<dbReference type="Pfam" id="PF06151">
    <property type="entry name" value="Trehalose_recp"/>
    <property type="match status" value="1"/>
</dbReference>
<evidence type="ECO:0000313" key="9">
    <source>
        <dbReference type="EMBL" id="CAL8116987.1"/>
    </source>
</evidence>
<dbReference type="InterPro" id="IPR009318">
    <property type="entry name" value="Gustatory_rcpt"/>
</dbReference>
<keyword evidence="10" id="KW-1185">Reference proteome</keyword>
<keyword evidence="6 8" id="KW-0472">Membrane</keyword>
<dbReference type="EMBL" id="CAXLJM020000053">
    <property type="protein sequence ID" value="CAL8116987.1"/>
    <property type="molecule type" value="Genomic_DNA"/>
</dbReference>
<evidence type="ECO:0000256" key="5">
    <source>
        <dbReference type="ARBA" id="ARBA00022989"/>
    </source>
</evidence>
<evidence type="ECO:0000256" key="6">
    <source>
        <dbReference type="ARBA" id="ARBA00023136"/>
    </source>
</evidence>
<sequence length="264" mass="30183">MGESDDLFKSLKPFLIVGRIIGIIPYSGDRYFKRDITLITILILTSAIGENGVLHLKYIKAFDDISGNLHKNSTEKESVLETYYRRSHNHWAKKLGYHEIFVVLAFLQHKCMLYAYNYLDIMLAVFSRAIYFKFKMLYKLANEHLVKPLRNGVTHSKNGHAWLQVAQDHKKLCDLLQRFENFFSPLVFGSYAVNVYYICIQVSRLDQRVSSGHDIGLSGLGCFVVTKPFMLSLLSVIFTLEIVLLQSAPSPTPVTTCCCPIQLF</sequence>
<organism evidence="9 10">
    <name type="scientific">Orchesella dallaii</name>
    <dbReference type="NCBI Taxonomy" id="48710"/>
    <lineage>
        <taxon>Eukaryota</taxon>
        <taxon>Metazoa</taxon>
        <taxon>Ecdysozoa</taxon>
        <taxon>Arthropoda</taxon>
        <taxon>Hexapoda</taxon>
        <taxon>Collembola</taxon>
        <taxon>Entomobryomorpha</taxon>
        <taxon>Entomobryoidea</taxon>
        <taxon>Orchesellidae</taxon>
        <taxon>Orchesellinae</taxon>
        <taxon>Orchesella</taxon>
    </lineage>
</organism>
<keyword evidence="4 8" id="KW-0812">Transmembrane</keyword>
<dbReference type="Proteomes" id="UP001642540">
    <property type="component" value="Unassembled WGS sequence"/>
</dbReference>
<dbReference type="PANTHER" id="PTHR21421">
    <property type="entry name" value="GUSTATORY RECEPTOR"/>
    <property type="match status" value="1"/>
</dbReference>